<accession>A0A7W7MXN7</accession>
<evidence type="ECO:0000256" key="1">
    <source>
        <dbReference type="SAM" id="MobiDB-lite"/>
    </source>
</evidence>
<reference evidence="4 5" key="2">
    <citation type="submission" date="2020-08" db="EMBL/GenBank/DDBJ databases">
        <title>Sequencing the genomes of 1000 actinobacteria strains.</title>
        <authorList>
            <person name="Klenk H.-P."/>
        </authorList>
    </citation>
    <scope>NUCLEOTIDE SEQUENCE [LARGE SCALE GENOMIC DNA]</scope>
    <source>
        <strain evidence="4 5">DSM 44772</strain>
    </source>
</reference>
<evidence type="ECO:0008006" key="7">
    <source>
        <dbReference type="Google" id="ProtNLM"/>
    </source>
</evidence>
<dbReference type="EMBL" id="BAAAHD010000097">
    <property type="protein sequence ID" value="GAA0600629.1"/>
    <property type="molecule type" value="Genomic_DNA"/>
</dbReference>
<comment type="caution">
    <text evidence="4">The sequence shown here is derived from an EMBL/GenBank/DDBJ whole genome shotgun (WGS) entry which is preliminary data.</text>
</comment>
<evidence type="ECO:0000313" key="3">
    <source>
        <dbReference type="EMBL" id="GAA0600629.1"/>
    </source>
</evidence>
<dbReference type="AlphaFoldDB" id="A0A7W7MXN7"/>
<keyword evidence="6" id="KW-1185">Reference proteome</keyword>
<organism evidence="4 5">
    <name type="scientific">Actinomadura livida</name>
    <dbReference type="NCBI Taxonomy" id="79909"/>
    <lineage>
        <taxon>Bacteria</taxon>
        <taxon>Bacillati</taxon>
        <taxon>Actinomycetota</taxon>
        <taxon>Actinomycetes</taxon>
        <taxon>Streptosporangiales</taxon>
        <taxon>Thermomonosporaceae</taxon>
        <taxon>Actinomadura</taxon>
    </lineage>
</organism>
<dbReference type="Proteomes" id="UP001501427">
    <property type="component" value="Unassembled WGS sequence"/>
</dbReference>
<gene>
    <name evidence="4" type="ORF">F4557_002497</name>
    <name evidence="3" type="ORF">GCM10009546_73260</name>
</gene>
<dbReference type="RefSeq" id="WP_184882549.1">
    <property type="nucleotide sequence ID" value="NZ_BAAAHD010000097.1"/>
</dbReference>
<reference evidence="3 6" key="1">
    <citation type="journal article" date="2019" name="Int. J. Syst. Evol. Microbiol.">
        <title>The Global Catalogue of Microorganisms (GCM) 10K type strain sequencing project: providing services to taxonomists for standard genome sequencing and annotation.</title>
        <authorList>
            <consortium name="The Broad Institute Genomics Platform"/>
            <consortium name="The Broad Institute Genome Sequencing Center for Infectious Disease"/>
            <person name="Wu L."/>
            <person name="Ma J."/>
        </authorList>
    </citation>
    <scope>NUCLEOTIDE SEQUENCE [LARGE SCALE GENOMIC DNA]</scope>
    <source>
        <strain evidence="3 6">JCM 10667</strain>
    </source>
</reference>
<evidence type="ECO:0000313" key="4">
    <source>
        <dbReference type="EMBL" id="MBB4774079.1"/>
    </source>
</evidence>
<feature type="region of interest" description="Disordered" evidence="1">
    <location>
        <begin position="160"/>
        <end position="179"/>
    </location>
</feature>
<name>A0A7W7MXN7_9ACTN</name>
<reference evidence="3" key="3">
    <citation type="submission" date="2023-12" db="EMBL/GenBank/DDBJ databases">
        <authorList>
            <person name="Sun Q."/>
            <person name="Inoue M."/>
        </authorList>
    </citation>
    <scope>NUCLEOTIDE SEQUENCE</scope>
    <source>
        <strain evidence="3">JCM 10667</strain>
    </source>
</reference>
<proteinExistence type="predicted"/>
<sequence>MIVTWKERGLVLLAAAPLLGLVPMATGAHADAGVALRTASPKEDVLPGGTYAWTFKMLAKGPAKSGKAVFRMTMPRSLELVTGTRHCRSKGRKVVCRLGTVRKGQKVKGAIKAKVSRRADAGQKISARGTVTWGKARVTRRFPAVRVAKAAGLLTTEAAPATARAAAPGPVRDGGPRGG</sequence>
<keyword evidence="2" id="KW-0732">Signal</keyword>
<feature type="compositionally biased region" description="Low complexity" evidence="1">
    <location>
        <begin position="160"/>
        <end position="173"/>
    </location>
</feature>
<feature type="signal peptide" evidence="2">
    <location>
        <begin position="1"/>
        <end position="30"/>
    </location>
</feature>
<dbReference type="Proteomes" id="UP000549343">
    <property type="component" value="Unassembled WGS sequence"/>
</dbReference>
<evidence type="ECO:0000313" key="5">
    <source>
        <dbReference type="Proteomes" id="UP000549343"/>
    </source>
</evidence>
<feature type="chain" id="PRO_5031217479" description="DUF11 domain-containing protein" evidence="2">
    <location>
        <begin position="31"/>
        <end position="179"/>
    </location>
</feature>
<evidence type="ECO:0000256" key="2">
    <source>
        <dbReference type="SAM" id="SignalP"/>
    </source>
</evidence>
<dbReference type="EMBL" id="JACHMV010000001">
    <property type="protein sequence ID" value="MBB4774079.1"/>
    <property type="molecule type" value="Genomic_DNA"/>
</dbReference>
<evidence type="ECO:0000313" key="6">
    <source>
        <dbReference type="Proteomes" id="UP001501427"/>
    </source>
</evidence>
<protein>
    <recommendedName>
        <fullName evidence="7">DUF11 domain-containing protein</fullName>
    </recommendedName>
</protein>